<proteinExistence type="inferred from homology"/>
<dbReference type="PANTHER" id="PTHR33732">
    <property type="entry name" value="REF/SRPP-LIKE PROTEIN OS05G0151300/LOC_OS05G05940"/>
    <property type="match status" value="1"/>
</dbReference>
<dbReference type="InterPro" id="IPR008802">
    <property type="entry name" value="REF"/>
</dbReference>
<evidence type="ECO:0000313" key="2">
    <source>
        <dbReference type="EMBL" id="JAG88232.1"/>
    </source>
</evidence>
<protein>
    <submittedName>
        <fullName evidence="2">TSA: Wollemia nobilis Ref_Wollemi_Transcript_9428_1359 transcribed RNA sequence</fullName>
    </submittedName>
</protein>
<reference evidence="2" key="1">
    <citation type="submission" date="2015-02" db="EMBL/GenBank/DDBJ databases">
        <title>A transcriptome of Wollemia nobilis - a relic of Gondwana.</title>
        <authorList>
            <person name="Chia J.Y."/>
            <person name="Leong Y.S."/>
            <person name="Abdul Karim S."/>
            <person name="Wan Azmi N."/>
            <person name="Hercus R."/>
            <person name="Croft L."/>
        </authorList>
    </citation>
    <scope>NUCLEOTIDE SEQUENCE</scope>
    <source>
        <strain evidence="2">MaeBrown</strain>
        <tissue evidence="2">Leaf</tissue>
    </source>
</reference>
<organism evidence="2">
    <name type="scientific">Wollemia nobilis</name>
    <dbReference type="NCBI Taxonomy" id="56998"/>
    <lineage>
        <taxon>Eukaryota</taxon>
        <taxon>Viridiplantae</taxon>
        <taxon>Streptophyta</taxon>
        <taxon>Embryophyta</taxon>
        <taxon>Tracheophyta</taxon>
        <taxon>Spermatophyta</taxon>
        <taxon>Pinopsida</taxon>
        <taxon>Pinidae</taxon>
        <taxon>Conifers II</taxon>
        <taxon>Araucariales</taxon>
        <taxon>Araucariaceae</taxon>
        <taxon>Wollemia</taxon>
    </lineage>
</organism>
<dbReference type="EMBL" id="GCHU01009375">
    <property type="protein sequence ID" value="JAG88232.1"/>
    <property type="molecule type" value="Transcribed_RNA"/>
</dbReference>
<accession>A0A0C9S798</accession>
<dbReference type="AlphaFoldDB" id="A0A0C9S798"/>
<comment type="similarity">
    <text evidence="1">Belongs to the REF/SRPP family.</text>
</comment>
<evidence type="ECO:0000256" key="1">
    <source>
        <dbReference type="ARBA" id="ARBA00009737"/>
    </source>
</evidence>
<name>A0A0C9S798_9CONI</name>
<dbReference type="PANTHER" id="PTHR33732:SF3">
    <property type="entry name" value="OS07G0671800 PROTEIN"/>
    <property type="match status" value="1"/>
</dbReference>
<sequence length="242" mass="27464">MGFECVGFSQAQEVRLKYLGFFEVAVLKATALVANLYEYAKENSGPLKAGVETVEQTVKTVVGPVYHKIEGKPFELLEFVDKKVDETICKVDGTLPPTVKQRTCQMFDMAKQAPDVARSVVNEVQRTGVIETASEKARVLYEKCEPTAKELYSKYEPVAEEWALFAWHKLLKLPLFPQFVYIMMPTATYWSEKYNHIVVYMSDKHYRIAAFLPYVPVEKIKKALERGLEENKGGKAEISTSS</sequence>
<dbReference type="Pfam" id="PF05755">
    <property type="entry name" value="REF"/>
    <property type="match status" value="1"/>
</dbReference>